<reference evidence="2 3" key="1">
    <citation type="submission" date="2018-03" db="EMBL/GenBank/DDBJ databases">
        <authorList>
            <person name="Guldener U."/>
        </authorList>
    </citation>
    <scope>NUCLEOTIDE SEQUENCE [LARGE SCALE GENOMIC DNA]</scope>
    <source>
        <strain evidence="2 3">DAOM196992</strain>
    </source>
</reference>
<protein>
    <submittedName>
        <fullName evidence="2">Uncharacterized protein</fullName>
    </submittedName>
</protein>
<sequence>MHRSDRVQHNVTPVKPHPHDGDAPRTSNLFDEPPSVAAWPWPAVGLARLLWHRLACVERAECGHPTERLGERRRTTSDNVLDLSLFGVLESTEIPATAGHWGARHATRGQG</sequence>
<feature type="region of interest" description="Disordered" evidence="1">
    <location>
        <begin position="1"/>
        <end position="33"/>
    </location>
</feature>
<dbReference type="Proteomes" id="UP000323386">
    <property type="component" value="Unassembled WGS sequence"/>
</dbReference>
<evidence type="ECO:0000313" key="2">
    <source>
        <dbReference type="EMBL" id="SPO41501.1"/>
    </source>
</evidence>
<evidence type="ECO:0000313" key="3">
    <source>
        <dbReference type="Proteomes" id="UP000323386"/>
    </source>
</evidence>
<keyword evidence="3" id="KW-1185">Reference proteome</keyword>
<dbReference type="EMBL" id="OOIP01000028">
    <property type="protein sequence ID" value="SPO41501.1"/>
    <property type="molecule type" value="Genomic_DNA"/>
</dbReference>
<dbReference type="AlphaFoldDB" id="A0A5C3FDF9"/>
<proteinExistence type="predicted"/>
<evidence type="ECO:0000256" key="1">
    <source>
        <dbReference type="SAM" id="MobiDB-lite"/>
    </source>
</evidence>
<accession>A0A5C3FDF9</accession>
<name>A0A5C3FDF9_9BASI</name>
<organism evidence="2 3">
    <name type="scientific">Pseudozyma flocculosa</name>
    <dbReference type="NCBI Taxonomy" id="84751"/>
    <lineage>
        <taxon>Eukaryota</taxon>
        <taxon>Fungi</taxon>
        <taxon>Dikarya</taxon>
        <taxon>Basidiomycota</taxon>
        <taxon>Ustilaginomycotina</taxon>
        <taxon>Ustilaginomycetes</taxon>
        <taxon>Ustilaginales</taxon>
        <taxon>Ustilaginaceae</taxon>
        <taxon>Pseudozyma</taxon>
    </lineage>
</organism>
<gene>
    <name evidence="2" type="ORF">PSFLO_06983</name>
</gene>